<dbReference type="Proteomes" id="UP001148614">
    <property type="component" value="Unassembled WGS sequence"/>
</dbReference>
<evidence type="ECO:0000313" key="2">
    <source>
        <dbReference type="Proteomes" id="UP001148614"/>
    </source>
</evidence>
<dbReference type="AlphaFoldDB" id="A0A9W8NIY3"/>
<reference evidence="1" key="1">
    <citation type="submission" date="2022-07" db="EMBL/GenBank/DDBJ databases">
        <title>Genome Sequence of Xylaria arbuscula.</title>
        <authorList>
            <person name="Buettner E."/>
        </authorList>
    </citation>
    <scope>NUCLEOTIDE SEQUENCE</scope>
    <source>
        <strain evidence="1">VT107</strain>
    </source>
</reference>
<name>A0A9W8NIY3_9PEZI</name>
<comment type="caution">
    <text evidence="1">The sequence shown here is derived from an EMBL/GenBank/DDBJ whole genome shotgun (WGS) entry which is preliminary data.</text>
</comment>
<proteinExistence type="predicted"/>
<evidence type="ECO:0000313" key="1">
    <source>
        <dbReference type="EMBL" id="KAJ3577459.1"/>
    </source>
</evidence>
<gene>
    <name evidence="1" type="ORF">NPX13_g3107</name>
</gene>
<dbReference type="EMBL" id="JANPWZ010000365">
    <property type="protein sequence ID" value="KAJ3577459.1"/>
    <property type="molecule type" value="Genomic_DNA"/>
</dbReference>
<organism evidence="1 2">
    <name type="scientific">Xylaria arbuscula</name>
    <dbReference type="NCBI Taxonomy" id="114810"/>
    <lineage>
        <taxon>Eukaryota</taxon>
        <taxon>Fungi</taxon>
        <taxon>Dikarya</taxon>
        <taxon>Ascomycota</taxon>
        <taxon>Pezizomycotina</taxon>
        <taxon>Sordariomycetes</taxon>
        <taxon>Xylariomycetidae</taxon>
        <taxon>Xylariales</taxon>
        <taxon>Xylariaceae</taxon>
        <taxon>Xylaria</taxon>
    </lineage>
</organism>
<protein>
    <submittedName>
        <fullName evidence="1">Uncharacterized protein</fullName>
    </submittedName>
</protein>
<sequence length="76" mass="7896">MLAKCQLLNPELTFEGTDGTGIFGSATNKATAKALESGLSGSAATNTLKISMLENGDPYRLGLTDADDNRMAWASA</sequence>
<accession>A0A9W8NIY3</accession>
<keyword evidence="2" id="KW-1185">Reference proteome</keyword>